<dbReference type="RefSeq" id="WP_344236150.1">
    <property type="nucleotide sequence ID" value="NZ_BAAAHH010000001.1"/>
</dbReference>
<name>A0ABN1Q4V0_9ACTN</name>
<evidence type="ECO:0008006" key="4">
    <source>
        <dbReference type="Google" id="ProtNLM"/>
    </source>
</evidence>
<gene>
    <name evidence="2" type="ORF">GCM10009550_04790</name>
</gene>
<proteinExistence type="predicted"/>
<dbReference type="Proteomes" id="UP001500665">
    <property type="component" value="Unassembled WGS sequence"/>
</dbReference>
<keyword evidence="3" id="KW-1185">Reference proteome</keyword>
<sequence>MPRSKLLPPLVLVAAFAPAAPSHAAPASPFKVLEKVDGVASRIVMTGAKSGFAFFVRGEPRKPLAYRWNGRTWRATPMPGGFGDALNLEVEAAASGPSRVWALMSTHDGNEGAARSRVVRWDGRRWSKVRSFPGMLLDQIAVKGRKDVWVFGTDARTKKDKAWHYNGRVWRTKTVPGSQHSYLKVRSGAGRIWAIDWFSGHRLLRWTGTRWKAVKVTLPGGVSRWETTSLDVQDERVTVGFSTKRSTEDGVPLSGESRIVSGNGHRWRVEKPGPARSKVLQIAVPDGRGGMWALGSDPAIGPDDADRLYHRTAKGRWKTRALPYGGLNTRPEDLARLPGSTRLIGVAGTYLVHEYGRIITTR</sequence>
<organism evidence="2 3">
    <name type="scientific">Actinocorallia libanotica</name>
    <dbReference type="NCBI Taxonomy" id="46162"/>
    <lineage>
        <taxon>Bacteria</taxon>
        <taxon>Bacillati</taxon>
        <taxon>Actinomycetota</taxon>
        <taxon>Actinomycetes</taxon>
        <taxon>Streptosporangiales</taxon>
        <taxon>Thermomonosporaceae</taxon>
        <taxon>Actinocorallia</taxon>
    </lineage>
</organism>
<evidence type="ECO:0000256" key="1">
    <source>
        <dbReference type="SAM" id="SignalP"/>
    </source>
</evidence>
<keyword evidence="1" id="KW-0732">Signal</keyword>
<accession>A0ABN1Q4V0</accession>
<evidence type="ECO:0000313" key="2">
    <source>
        <dbReference type="EMBL" id="GAA0937736.1"/>
    </source>
</evidence>
<protein>
    <recommendedName>
        <fullName evidence="4">BNR repeat neuraminidase</fullName>
    </recommendedName>
</protein>
<feature type="signal peptide" evidence="1">
    <location>
        <begin position="1"/>
        <end position="24"/>
    </location>
</feature>
<evidence type="ECO:0000313" key="3">
    <source>
        <dbReference type="Proteomes" id="UP001500665"/>
    </source>
</evidence>
<dbReference type="EMBL" id="BAAAHH010000001">
    <property type="protein sequence ID" value="GAA0937736.1"/>
    <property type="molecule type" value="Genomic_DNA"/>
</dbReference>
<feature type="chain" id="PRO_5046693712" description="BNR repeat neuraminidase" evidence="1">
    <location>
        <begin position="25"/>
        <end position="362"/>
    </location>
</feature>
<reference evidence="2 3" key="1">
    <citation type="journal article" date="2019" name="Int. J. Syst. Evol. Microbiol.">
        <title>The Global Catalogue of Microorganisms (GCM) 10K type strain sequencing project: providing services to taxonomists for standard genome sequencing and annotation.</title>
        <authorList>
            <consortium name="The Broad Institute Genomics Platform"/>
            <consortium name="The Broad Institute Genome Sequencing Center for Infectious Disease"/>
            <person name="Wu L."/>
            <person name="Ma J."/>
        </authorList>
    </citation>
    <scope>NUCLEOTIDE SEQUENCE [LARGE SCALE GENOMIC DNA]</scope>
    <source>
        <strain evidence="2 3">JCM 10696</strain>
    </source>
</reference>
<comment type="caution">
    <text evidence="2">The sequence shown here is derived from an EMBL/GenBank/DDBJ whole genome shotgun (WGS) entry which is preliminary data.</text>
</comment>